<dbReference type="InterPro" id="IPR041626">
    <property type="entry name" value="Prot_ATP_ID_OB_N"/>
</dbReference>
<dbReference type="InterPro" id="IPR050168">
    <property type="entry name" value="AAA_ATPase_domain"/>
</dbReference>
<dbReference type="Pfam" id="PF16450">
    <property type="entry name" value="Prot_ATP_ID_OB_C"/>
    <property type="match status" value="1"/>
</dbReference>
<evidence type="ECO:0000313" key="8">
    <source>
        <dbReference type="Proteomes" id="UP000502298"/>
    </source>
</evidence>
<gene>
    <name evidence="7" type="primary">arc</name>
    <name evidence="7" type="ORF">HC352_04370</name>
</gene>
<dbReference type="InterPro" id="IPR003593">
    <property type="entry name" value="AAA+_ATPase"/>
</dbReference>
<dbReference type="KEGG" id="arca:HC352_04370"/>
<dbReference type="EMBL" id="CP050804">
    <property type="protein sequence ID" value="QJC21812.1"/>
    <property type="molecule type" value="Genomic_DNA"/>
</dbReference>
<keyword evidence="8" id="KW-1185">Reference proteome</keyword>
<dbReference type="AlphaFoldDB" id="A0A6H2ELF6"/>
<dbReference type="GO" id="GO:0000502">
    <property type="term" value="C:proteasome complex"/>
    <property type="evidence" value="ECO:0007669"/>
    <property type="project" value="UniProtKB-KW"/>
</dbReference>
<proteinExistence type="inferred from homology"/>
<evidence type="ECO:0000256" key="3">
    <source>
        <dbReference type="ARBA" id="ARBA00023054"/>
    </source>
</evidence>
<accession>A0A6H2ELF6</accession>
<sequence length="508" mass="56172">MTIQEPDLRALAQQNRELSKALNTARDRIKELSTHIESLSKPPVSIATFVHAHPTQHTARVILSGKHIDVHAAAWVSFNSIEPGQEVLLNEQHVVIGAGSYAQTGQTVAVDSFIGKDRILVSAPGGENRIIRLAGRLKDKNLRVGDLVLADFVTGFASEQIERPDVTHLLLEESPDVSYEDIGGLAPQIEELRDAIELPFRHPDLYRDHGLKPPKGVLLYGPPGVGKTLIAKAVATSLSQMFGEQSAYFLNIKGPQLLDKYVGQTERQIREIFERARAKATEGIPVVIFFDEMEALFRTRGSGVSSDVETTIVPQLLAEIDGVEKLDNVIVIGASNREDMIDPAILRPGRLDVKIHIARPDYDGAIDILRKYLVPSVPIHETEIQAHGSAEAAIESMVIKTVDNLWQDSAQNAYLDIIYRDGRIETLYARHLVSGAMLAGIVERAKRYAIKDLLATGEKGIRMAHLRAALRADMMENDALAQVENPQEWARVHGRYDVVAIRRADHSK</sequence>
<feature type="coiled-coil region" evidence="5">
    <location>
        <begin position="8"/>
        <end position="35"/>
    </location>
</feature>
<dbReference type="GO" id="GO:0005524">
    <property type="term" value="F:ATP binding"/>
    <property type="evidence" value="ECO:0007669"/>
    <property type="project" value="UniProtKB-KW"/>
</dbReference>
<dbReference type="GO" id="GO:0010498">
    <property type="term" value="P:proteasomal protein catabolic process"/>
    <property type="evidence" value="ECO:0007669"/>
    <property type="project" value="InterPro"/>
</dbReference>
<comment type="similarity">
    <text evidence="4">Belongs to the AAA ATPase family.</text>
</comment>
<evidence type="ECO:0000256" key="2">
    <source>
        <dbReference type="ARBA" id="ARBA00022840"/>
    </source>
</evidence>
<evidence type="ECO:0000313" key="7">
    <source>
        <dbReference type="EMBL" id="QJC21812.1"/>
    </source>
</evidence>
<dbReference type="SMART" id="SM00382">
    <property type="entry name" value="AAA"/>
    <property type="match status" value="1"/>
</dbReference>
<dbReference type="Gene3D" id="1.20.5.170">
    <property type="match status" value="1"/>
</dbReference>
<dbReference type="Proteomes" id="UP000502298">
    <property type="component" value="Chromosome"/>
</dbReference>
<dbReference type="InterPro" id="IPR003960">
    <property type="entry name" value="ATPase_AAA_CS"/>
</dbReference>
<dbReference type="InterPro" id="IPR027417">
    <property type="entry name" value="P-loop_NTPase"/>
</dbReference>
<dbReference type="RefSeq" id="WP_168917752.1">
    <property type="nucleotide sequence ID" value="NZ_CP050804.1"/>
</dbReference>
<dbReference type="Pfam" id="PF00004">
    <property type="entry name" value="AAA"/>
    <property type="match status" value="1"/>
</dbReference>
<keyword evidence="3 5" id="KW-0175">Coiled coil</keyword>
<dbReference type="PROSITE" id="PS00674">
    <property type="entry name" value="AAA"/>
    <property type="match status" value="1"/>
</dbReference>
<dbReference type="Gene3D" id="1.10.8.60">
    <property type="match status" value="1"/>
</dbReference>
<name>A0A6H2ELF6_9ACTO</name>
<protein>
    <submittedName>
        <fullName evidence="7">Proteasome ATPase</fullName>
    </submittedName>
</protein>
<dbReference type="NCBIfam" id="TIGR03689">
    <property type="entry name" value="pup_AAA"/>
    <property type="match status" value="1"/>
</dbReference>
<keyword evidence="7" id="KW-0647">Proteasome</keyword>
<dbReference type="GO" id="GO:0016887">
    <property type="term" value="F:ATP hydrolysis activity"/>
    <property type="evidence" value="ECO:0007669"/>
    <property type="project" value="InterPro"/>
</dbReference>
<dbReference type="InterPro" id="IPR022482">
    <property type="entry name" value="Proteasome_ATPase"/>
</dbReference>
<evidence type="ECO:0000256" key="4">
    <source>
        <dbReference type="RuleBase" id="RU003651"/>
    </source>
</evidence>
<dbReference type="GO" id="GO:0019941">
    <property type="term" value="P:modification-dependent protein catabolic process"/>
    <property type="evidence" value="ECO:0007669"/>
    <property type="project" value="InterPro"/>
</dbReference>
<dbReference type="PANTHER" id="PTHR23077">
    <property type="entry name" value="AAA-FAMILY ATPASE"/>
    <property type="match status" value="1"/>
</dbReference>
<keyword evidence="1 4" id="KW-0547">Nucleotide-binding</keyword>
<dbReference type="Pfam" id="PF17758">
    <property type="entry name" value="Prot_ATP_ID_OB_N"/>
    <property type="match status" value="1"/>
</dbReference>
<dbReference type="InterPro" id="IPR012340">
    <property type="entry name" value="NA-bd_OB-fold"/>
</dbReference>
<organism evidence="7 8">
    <name type="scientific">Arcanobacterium buesumense</name>
    <dbReference type="NCBI Taxonomy" id="2722751"/>
    <lineage>
        <taxon>Bacteria</taxon>
        <taxon>Bacillati</taxon>
        <taxon>Actinomycetota</taxon>
        <taxon>Actinomycetes</taxon>
        <taxon>Actinomycetales</taxon>
        <taxon>Actinomycetaceae</taxon>
        <taxon>Arcanobacterium</taxon>
    </lineage>
</organism>
<dbReference type="FunFam" id="3.40.50.300:FF:001025">
    <property type="entry name" value="ATPase family, AAA domain-containing 2B"/>
    <property type="match status" value="1"/>
</dbReference>
<dbReference type="PANTHER" id="PTHR23077:SF144">
    <property type="entry name" value="PROTEASOME-ASSOCIATED ATPASE"/>
    <property type="match status" value="1"/>
</dbReference>
<dbReference type="Gene3D" id="3.40.50.300">
    <property type="entry name" value="P-loop containing nucleotide triphosphate hydrolases"/>
    <property type="match status" value="1"/>
</dbReference>
<dbReference type="InterPro" id="IPR003959">
    <property type="entry name" value="ATPase_AAA_core"/>
</dbReference>
<dbReference type="SUPFAM" id="SSF52540">
    <property type="entry name" value="P-loop containing nucleoside triphosphate hydrolases"/>
    <property type="match status" value="1"/>
</dbReference>
<dbReference type="InterPro" id="IPR032501">
    <property type="entry name" value="Prot_ATP_ID_OB_2nd"/>
</dbReference>
<evidence type="ECO:0000256" key="5">
    <source>
        <dbReference type="SAM" id="Coils"/>
    </source>
</evidence>
<evidence type="ECO:0000259" key="6">
    <source>
        <dbReference type="SMART" id="SM00382"/>
    </source>
</evidence>
<reference evidence="7 8" key="1">
    <citation type="submission" date="2020-03" db="EMBL/GenBank/DDBJ databases">
        <title>Complete genome of Arcanobacterium buesumensis sp. nov. strain 2701.</title>
        <authorList>
            <person name="Borowiak M."/>
            <person name="Alssahen M."/>
            <person name="Laemmler C."/>
            <person name="Malorny B."/>
            <person name="Hassan A."/>
            <person name="Prenger-Berninghoff E."/>
            <person name="Ploetz M."/>
            <person name="Abdulmawjood A."/>
        </authorList>
    </citation>
    <scope>NUCLEOTIDE SEQUENCE [LARGE SCALE GENOMIC DNA]</scope>
    <source>
        <strain evidence="7 8">2701</strain>
    </source>
</reference>
<dbReference type="Gene3D" id="2.40.50.140">
    <property type="entry name" value="Nucleic acid-binding proteins"/>
    <property type="match status" value="2"/>
</dbReference>
<feature type="domain" description="AAA+ ATPase" evidence="6">
    <location>
        <begin position="213"/>
        <end position="361"/>
    </location>
</feature>
<keyword evidence="2 4" id="KW-0067">ATP-binding</keyword>
<evidence type="ECO:0000256" key="1">
    <source>
        <dbReference type="ARBA" id="ARBA00022741"/>
    </source>
</evidence>